<protein>
    <submittedName>
        <fullName evidence="5">Serine hydrolase-like protein 2</fullName>
    </submittedName>
</protein>
<dbReference type="KEGG" id="gmw:113510166"/>
<dbReference type="Pfam" id="PF00561">
    <property type="entry name" value="Abhydrolase_1"/>
    <property type="match status" value="1"/>
</dbReference>
<dbReference type="Gene3D" id="3.40.50.1820">
    <property type="entry name" value="alpha/beta hydrolase"/>
    <property type="match status" value="1"/>
</dbReference>
<dbReference type="InParanoid" id="A0A6J1WFN3"/>
<dbReference type="GeneID" id="113510166"/>
<evidence type="ECO:0000256" key="2">
    <source>
        <dbReference type="ARBA" id="ARBA00022801"/>
    </source>
</evidence>
<accession>A0A6J1WFN3</accession>
<dbReference type="InterPro" id="IPR029058">
    <property type="entry name" value="AB_hydrolase_fold"/>
</dbReference>
<dbReference type="OrthoDB" id="6431331at2759"/>
<keyword evidence="4" id="KW-1185">Reference proteome</keyword>
<sequence length="307" mass="35530">MSNKLIKEWFVEMPWGKVAMISWGESSKPPILMVHGYLDTAATFSRLLELLPDTHYYVSFDFPGHGKSDHVLPPGGPLVTMTFMTEVVRRVVDHMGWETFTYMGHSMAFFAGIFYHHAFPGRIKRMINLDPEPPTGNQYYLNYDYIESWFMYHHQSYYDNYHKMDDKLYTYEEAIAAMMNARSLTREQTELLLARCLVPANNGLYRMTFQSCMRRITGSGLPEYTLSCAIATDPPPVLNINATTNTHNNPITVEFSRNLMKKFSEPSKVHRTVYVEGKHDVHITNPDRLVPYIIEFLNRDTTAKSKL</sequence>
<dbReference type="PANTHER" id="PTHR43798:SF14">
    <property type="entry name" value="SERINE HYDROLASE-LIKE PROTEIN DDB_G0286239"/>
    <property type="match status" value="1"/>
</dbReference>
<dbReference type="Proteomes" id="UP001652740">
    <property type="component" value="Unplaced"/>
</dbReference>
<reference evidence="5" key="1">
    <citation type="submission" date="2025-08" db="UniProtKB">
        <authorList>
            <consortium name="RefSeq"/>
        </authorList>
    </citation>
    <scope>IDENTIFICATION</scope>
    <source>
        <tissue evidence="5">Whole larvae</tissue>
    </source>
</reference>
<dbReference type="GO" id="GO:0016787">
    <property type="term" value="F:hydrolase activity"/>
    <property type="evidence" value="ECO:0007669"/>
    <property type="project" value="UniProtKB-KW"/>
</dbReference>
<dbReference type="GO" id="GO:0016020">
    <property type="term" value="C:membrane"/>
    <property type="evidence" value="ECO:0007669"/>
    <property type="project" value="TreeGrafter"/>
</dbReference>
<evidence type="ECO:0000259" key="3">
    <source>
        <dbReference type="Pfam" id="PF00561"/>
    </source>
</evidence>
<dbReference type="InterPro" id="IPR050266">
    <property type="entry name" value="AB_hydrolase_sf"/>
</dbReference>
<evidence type="ECO:0000256" key="1">
    <source>
        <dbReference type="ARBA" id="ARBA00008645"/>
    </source>
</evidence>
<dbReference type="InterPro" id="IPR000073">
    <property type="entry name" value="AB_hydrolase_1"/>
</dbReference>
<proteinExistence type="inferred from homology"/>
<feature type="domain" description="AB hydrolase-1" evidence="3">
    <location>
        <begin position="29"/>
        <end position="139"/>
    </location>
</feature>
<dbReference type="RefSeq" id="XP_026749415.1">
    <property type="nucleotide sequence ID" value="XM_026893614.3"/>
</dbReference>
<organism evidence="4 5">
    <name type="scientific">Galleria mellonella</name>
    <name type="common">Greater wax moth</name>
    <dbReference type="NCBI Taxonomy" id="7137"/>
    <lineage>
        <taxon>Eukaryota</taxon>
        <taxon>Metazoa</taxon>
        <taxon>Ecdysozoa</taxon>
        <taxon>Arthropoda</taxon>
        <taxon>Hexapoda</taxon>
        <taxon>Insecta</taxon>
        <taxon>Pterygota</taxon>
        <taxon>Neoptera</taxon>
        <taxon>Endopterygota</taxon>
        <taxon>Lepidoptera</taxon>
        <taxon>Glossata</taxon>
        <taxon>Ditrysia</taxon>
        <taxon>Pyraloidea</taxon>
        <taxon>Pyralidae</taxon>
        <taxon>Galleriinae</taxon>
        <taxon>Galleria</taxon>
    </lineage>
</organism>
<dbReference type="PANTHER" id="PTHR43798">
    <property type="entry name" value="MONOACYLGLYCEROL LIPASE"/>
    <property type="match status" value="1"/>
</dbReference>
<dbReference type="AlphaFoldDB" id="A0A6J1WFN3"/>
<keyword evidence="2" id="KW-0378">Hydrolase</keyword>
<gene>
    <name evidence="5" type="primary">LOC113510166</name>
</gene>
<evidence type="ECO:0000313" key="4">
    <source>
        <dbReference type="Proteomes" id="UP001652740"/>
    </source>
</evidence>
<evidence type="ECO:0000313" key="5">
    <source>
        <dbReference type="RefSeq" id="XP_026749415.1"/>
    </source>
</evidence>
<comment type="similarity">
    <text evidence="1">Belongs to the AB hydrolase superfamily.</text>
</comment>
<name>A0A6J1WFN3_GALME</name>
<dbReference type="SUPFAM" id="SSF53474">
    <property type="entry name" value="alpha/beta-Hydrolases"/>
    <property type="match status" value="1"/>
</dbReference>